<dbReference type="SUPFAM" id="SSF51621">
    <property type="entry name" value="Phosphoenolpyruvate/pyruvate domain"/>
    <property type="match status" value="1"/>
</dbReference>
<reference evidence="5 6" key="1">
    <citation type="submission" date="2023-06" db="EMBL/GenBank/DDBJ databases">
        <title>Azospirillum isscasensis sp.nov, a bacterium isolated from rhizosphere soil of rice.</title>
        <authorList>
            <person name="Wang H."/>
        </authorList>
    </citation>
    <scope>NUCLEOTIDE SEQUENCE [LARGE SCALE GENOMIC DNA]</scope>
    <source>
        <strain evidence="5 6">C340-1</strain>
    </source>
</reference>
<dbReference type="RefSeq" id="WP_306711781.1">
    <property type="nucleotide sequence ID" value="NZ_JAUJFI010000246.1"/>
</dbReference>
<dbReference type="InterPro" id="IPR040442">
    <property type="entry name" value="Pyrv_kinase-like_dom_sf"/>
</dbReference>
<proteinExistence type="inferred from homology"/>
<keyword evidence="3" id="KW-0067">ATP-binding</keyword>
<dbReference type="GO" id="GO:0016301">
    <property type="term" value="F:kinase activity"/>
    <property type="evidence" value="ECO:0007669"/>
    <property type="project" value="UniProtKB-KW"/>
</dbReference>
<dbReference type="EMBL" id="JAUJFI010000246">
    <property type="protein sequence ID" value="MDQ2106431.1"/>
    <property type="molecule type" value="Genomic_DNA"/>
</dbReference>
<dbReference type="Gene3D" id="3.40.50.300">
    <property type="entry name" value="P-loop containing nucleotide triphosphate hydrolases"/>
    <property type="match status" value="1"/>
</dbReference>
<evidence type="ECO:0000313" key="5">
    <source>
        <dbReference type="EMBL" id="MDQ2106431.1"/>
    </source>
</evidence>
<dbReference type="InterPro" id="IPR039430">
    <property type="entry name" value="Thymidylate_kin-like_dom"/>
</dbReference>
<protein>
    <submittedName>
        <fullName evidence="5">Deoxynucleoside kinase</fullName>
    </submittedName>
</protein>
<keyword evidence="2" id="KW-0547">Nucleotide-binding</keyword>
<evidence type="ECO:0000259" key="4">
    <source>
        <dbReference type="Pfam" id="PF02223"/>
    </source>
</evidence>
<dbReference type="Gene3D" id="3.20.20.60">
    <property type="entry name" value="Phosphoenolpyruvate-binding domains"/>
    <property type="match status" value="1"/>
</dbReference>
<keyword evidence="5" id="KW-0808">Transferase</keyword>
<feature type="domain" description="Thymidylate kinase-like" evidence="4">
    <location>
        <begin position="107"/>
        <end position="240"/>
    </location>
</feature>
<evidence type="ECO:0000256" key="1">
    <source>
        <dbReference type="ARBA" id="ARBA00009776"/>
    </source>
</evidence>
<dbReference type="PANTHER" id="PTHR10344">
    <property type="entry name" value="THYMIDYLATE KINASE"/>
    <property type="match status" value="1"/>
</dbReference>
<dbReference type="InterPro" id="IPR015813">
    <property type="entry name" value="Pyrv/PenolPyrv_kinase-like_dom"/>
</dbReference>
<feature type="non-terminal residue" evidence="5">
    <location>
        <position position="1"/>
    </location>
</feature>
<keyword evidence="6" id="KW-1185">Reference proteome</keyword>
<dbReference type="InterPro" id="IPR027417">
    <property type="entry name" value="P-loop_NTPase"/>
</dbReference>
<comment type="similarity">
    <text evidence="1">Belongs to the thymidylate kinase family.</text>
</comment>
<evidence type="ECO:0000256" key="3">
    <source>
        <dbReference type="ARBA" id="ARBA00022840"/>
    </source>
</evidence>
<sequence>RHTGAPTLPHQLSVAPMCQCLSAAVSLEIFAETGIPQRCELVDVAHASLSGASGIMLGKETVFSRHPLEAIRLGAGLGQVSSLPSSSWLSYARKGGRRDSSRRLIAIEGPNGAGKSTVCSRVTERLGAVSMRGVPALWEEVSLKTRVLSSKHWQAALLHYLAGTIELQSDLPAEDDVVIDRCVWSTLAVHAALEPSRIRTVLRALDMFAAEIPFPDLTIYLDADPAACQARIANKTSLERQWDEVGPTGVQAHQRERDLFAWLAQAGVPVVFIPANETSDTITERILEILEP</sequence>
<accession>A0ABU0WQB1</accession>
<dbReference type="Pfam" id="PF02223">
    <property type="entry name" value="Thymidylate_kin"/>
    <property type="match status" value="1"/>
</dbReference>
<name>A0ABU0WQB1_9PROT</name>
<evidence type="ECO:0000256" key="2">
    <source>
        <dbReference type="ARBA" id="ARBA00022741"/>
    </source>
</evidence>
<dbReference type="SUPFAM" id="SSF52540">
    <property type="entry name" value="P-loop containing nucleoside triphosphate hydrolases"/>
    <property type="match status" value="1"/>
</dbReference>
<keyword evidence="5" id="KW-0418">Kinase</keyword>
<dbReference type="Proteomes" id="UP001227317">
    <property type="component" value="Unassembled WGS sequence"/>
</dbReference>
<dbReference type="PANTHER" id="PTHR10344:SF4">
    <property type="entry name" value="UMP-CMP KINASE 2, MITOCHONDRIAL"/>
    <property type="match status" value="1"/>
</dbReference>
<organism evidence="5 6">
    <name type="scientific">Azospirillum isscasi</name>
    <dbReference type="NCBI Taxonomy" id="3053926"/>
    <lineage>
        <taxon>Bacteria</taxon>
        <taxon>Pseudomonadati</taxon>
        <taxon>Pseudomonadota</taxon>
        <taxon>Alphaproteobacteria</taxon>
        <taxon>Rhodospirillales</taxon>
        <taxon>Azospirillaceae</taxon>
        <taxon>Azospirillum</taxon>
    </lineage>
</organism>
<comment type="caution">
    <text evidence="5">The sequence shown here is derived from an EMBL/GenBank/DDBJ whole genome shotgun (WGS) entry which is preliminary data.</text>
</comment>
<gene>
    <name evidence="5" type="ORF">QSG27_27320</name>
</gene>
<evidence type="ECO:0000313" key="6">
    <source>
        <dbReference type="Proteomes" id="UP001227317"/>
    </source>
</evidence>